<feature type="region of interest" description="Disordered" evidence="1">
    <location>
        <begin position="1"/>
        <end position="24"/>
    </location>
</feature>
<feature type="compositionally biased region" description="Basic residues" evidence="1">
    <location>
        <begin position="1"/>
        <end position="10"/>
    </location>
</feature>
<comment type="caution">
    <text evidence="2">The sequence shown here is derived from an EMBL/GenBank/DDBJ whole genome shotgun (WGS) entry which is preliminary data.</text>
</comment>
<organism evidence="2 3">
    <name type="scientific">Actinokineospora soli</name>
    <dbReference type="NCBI Taxonomy" id="1048753"/>
    <lineage>
        <taxon>Bacteria</taxon>
        <taxon>Bacillati</taxon>
        <taxon>Actinomycetota</taxon>
        <taxon>Actinomycetes</taxon>
        <taxon>Pseudonocardiales</taxon>
        <taxon>Pseudonocardiaceae</taxon>
        <taxon>Actinokineospora</taxon>
    </lineage>
</organism>
<evidence type="ECO:0000256" key="1">
    <source>
        <dbReference type="SAM" id="MobiDB-lite"/>
    </source>
</evidence>
<keyword evidence="3" id="KW-1185">Reference proteome</keyword>
<evidence type="ECO:0000313" key="3">
    <source>
        <dbReference type="Proteomes" id="UP001596512"/>
    </source>
</evidence>
<name>A0ABW2TRS7_9PSEU</name>
<sequence length="60" mass="6313">MRHRRGRGRRGQTAGAGGGDCGIALLDPDRSDLARLRARWAGSGVRALPLRVPETGGHPA</sequence>
<protein>
    <submittedName>
        <fullName evidence="2">Uncharacterized protein</fullName>
    </submittedName>
</protein>
<proteinExistence type="predicted"/>
<evidence type="ECO:0000313" key="2">
    <source>
        <dbReference type="EMBL" id="MFC7615501.1"/>
    </source>
</evidence>
<dbReference type="Proteomes" id="UP001596512">
    <property type="component" value="Unassembled WGS sequence"/>
</dbReference>
<dbReference type="SUPFAM" id="SSF55060">
    <property type="entry name" value="GHMP Kinase, C-terminal domain"/>
    <property type="match status" value="1"/>
</dbReference>
<dbReference type="InterPro" id="IPR036554">
    <property type="entry name" value="GHMP_kinase_C_sf"/>
</dbReference>
<gene>
    <name evidence="2" type="ORF">ACFQV2_20370</name>
</gene>
<dbReference type="EMBL" id="JBHTEY010000004">
    <property type="protein sequence ID" value="MFC7615501.1"/>
    <property type="molecule type" value="Genomic_DNA"/>
</dbReference>
<accession>A0ABW2TRS7</accession>
<dbReference type="Gene3D" id="3.30.70.890">
    <property type="entry name" value="GHMP kinase, C-terminal domain"/>
    <property type="match status" value="1"/>
</dbReference>
<reference evidence="3" key="1">
    <citation type="journal article" date="2019" name="Int. J. Syst. Evol. Microbiol.">
        <title>The Global Catalogue of Microorganisms (GCM) 10K type strain sequencing project: providing services to taxonomists for standard genome sequencing and annotation.</title>
        <authorList>
            <consortium name="The Broad Institute Genomics Platform"/>
            <consortium name="The Broad Institute Genome Sequencing Center for Infectious Disease"/>
            <person name="Wu L."/>
            <person name="Ma J."/>
        </authorList>
    </citation>
    <scope>NUCLEOTIDE SEQUENCE [LARGE SCALE GENOMIC DNA]</scope>
    <source>
        <strain evidence="3">JCM 17695</strain>
    </source>
</reference>